<evidence type="ECO:0000256" key="4">
    <source>
        <dbReference type="ARBA" id="ARBA00022801"/>
    </source>
</evidence>
<evidence type="ECO:0000256" key="2">
    <source>
        <dbReference type="ARBA" id="ARBA00005142"/>
    </source>
</evidence>
<comment type="caution">
    <text evidence="10">The sequence shown here is derived from an EMBL/GenBank/DDBJ whole genome shotgun (WGS) entry which is preliminary data.</text>
</comment>
<name>A0AAV0T9M7_9STRA</name>
<reference evidence="10" key="1">
    <citation type="submission" date="2022-12" db="EMBL/GenBank/DDBJ databases">
        <authorList>
            <person name="Webb A."/>
        </authorList>
    </citation>
    <scope>NUCLEOTIDE SEQUENCE</scope>
    <source>
        <strain evidence="10">Pd1</strain>
    </source>
</reference>
<dbReference type="InterPro" id="IPR036157">
    <property type="entry name" value="dUTPase-like_sf"/>
</dbReference>
<feature type="domain" description="dUTPase-like" evidence="9">
    <location>
        <begin position="21"/>
        <end position="148"/>
    </location>
</feature>
<dbReference type="NCBIfam" id="NF001862">
    <property type="entry name" value="PRK00601.1"/>
    <property type="match status" value="1"/>
</dbReference>
<evidence type="ECO:0000256" key="1">
    <source>
        <dbReference type="ARBA" id="ARBA00001946"/>
    </source>
</evidence>
<dbReference type="Proteomes" id="UP001162029">
    <property type="component" value="Unassembled WGS sequence"/>
</dbReference>
<proteinExistence type="inferred from homology"/>
<dbReference type="EMBL" id="CANTFM010000298">
    <property type="protein sequence ID" value="CAI5717333.1"/>
    <property type="molecule type" value="Genomic_DNA"/>
</dbReference>
<dbReference type="Pfam" id="PF00692">
    <property type="entry name" value="dUTPase"/>
    <property type="match status" value="1"/>
</dbReference>
<keyword evidence="8" id="KW-0479">Metal-binding</keyword>
<dbReference type="GO" id="GO:0046081">
    <property type="term" value="P:dUTP catabolic process"/>
    <property type="evidence" value="ECO:0007669"/>
    <property type="project" value="UniProtKB-UniRule"/>
</dbReference>
<evidence type="ECO:0000256" key="3">
    <source>
        <dbReference type="ARBA" id="ARBA00006581"/>
    </source>
</evidence>
<comment type="pathway">
    <text evidence="2 8">Pyrimidine metabolism; dUMP biosynthesis; dUMP from dCTP (dUTP route): step 2/2.</text>
</comment>
<dbReference type="Gene3D" id="2.70.40.10">
    <property type="match status" value="1"/>
</dbReference>
<dbReference type="CDD" id="cd07557">
    <property type="entry name" value="trimeric_dUTPase"/>
    <property type="match status" value="1"/>
</dbReference>
<dbReference type="PANTHER" id="PTHR11241">
    <property type="entry name" value="DEOXYURIDINE 5'-TRIPHOSPHATE NUCLEOTIDOHYDROLASE"/>
    <property type="match status" value="1"/>
</dbReference>
<accession>A0AAV0T9M7</accession>
<dbReference type="FunFam" id="2.70.40.10:FF:000004">
    <property type="entry name" value="Deoxyuridine triphosphatase"/>
    <property type="match status" value="1"/>
</dbReference>
<dbReference type="PANTHER" id="PTHR11241:SF0">
    <property type="entry name" value="DEOXYURIDINE 5'-TRIPHOSPHATE NUCLEOTIDOHYDROLASE"/>
    <property type="match status" value="1"/>
</dbReference>
<evidence type="ECO:0000256" key="8">
    <source>
        <dbReference type="RuleBase" id="RU367024"/>
    </source>
</evidence>
<evidence type="ECO:0000259" key="9">
    <source>
        <dbReference type="Pfam" id="PF00692"/>
    </source>
</evidence>
<evidence type="ECO:0000256" key="6">
    <source>
        <dbReference type="ARBA" id="ARBA00023080"/>
    </source>
</evidence>
<evidence type="ECO:0000313" key="10">
    <source>
        <dbReference type="EMBL" id="CAI5717333.1"/>
    </source>
</evidence>
<dbReference type="InterPro" id="IPR033704">
    <property type="entry name" value="dUTPase_trimeric"/>
</dbReference>
<dbReference type="AlphaFoldDB" id="A0AAV0T9M7"/>
<sequence>MSTKRSRSTPILRIKKMTPRAILPTRGSELAAGLDLSAAYDAVIPANGKGLIKTDLIIAVPDGCYARVAPRSGLALRKSIDIGAGVIDADYRGNVGVILFNHSNNDFSVKCGDRVAQLILEKIEYPEILEVDEIEETVRGAGGFGSTGVDLPLAKKQHMESNGFTESQEGDEDFDTVFKAFDLLSEKKVVDDTTRKFLKKKLLTASERQFKLLNKALADYLDDEKSAKALEWIDAILEAN</sequence>
<keyword evidence="4 8" id="KW-0378">Hydrolase</keyword>
<keyword evidence="5 8" id="KW-0460">Magnesium</keyword>
<organism evidence="10 11">
    <name type="scientific">Peronospora destructor</name>
    <dbReference type="NCBI Taxonomy" id="86335"/>
    <lineage>
        <taxon>Eukaryota</taxon>
        <taxon>Sar</taxon>
        <taxon>Stramenopiles</taxon>
        <taxon>Oomycota</taxon>
        <taxon>Peronosporomycetes</taxon>
        <taxon>Peronosporales</taxon>
        <taxon>Peronosporaceae</taxon>
        <taxon>Peronospora</taxon>
    </lineage>
</organism>
<gene>
    <name evidence="10" type="ORF">PDE001_LOCUS1663</name>
</gene>
<keyword evidence="11" id="KW-1185">Reference proteome</keyword>
<comment type="function">
    <text evidence="8">Involved in nucleotide metabolism via production of dUMP, the immediate precursor of thymidine nucleotides, and decreases the intracellular concentration of dUTP so that uracil cannot be incorporated into DNA.</text>
</comment>
<dbReference type="GO" id="GO:0004170">
    <property type="term" value="F:dUTP diphosphatase activity"/>
    <property type="evidence" value="ECO:0007669"/>
    <property type="project" value="UniProtKB-UniRule"/>
</dbReference>
<evidence type="ECO:0000256" key="5">
    <source>
        <dbReference type="ARBA" id="ARBA00022842"/>
    </source>
</evidence>
<protein>
    <recommendedName>
        <fullName evidence="8">Deoxyuridine 5'-triphosphate nucleotidohydrolase</fullName>
        <shortName evidence="8">dUTPase</shortName>
        <ecNumber evidence="8">3.6.1.23</ecNumber>
    </recommendedName>
    <alternativeName>
        <fullName evidence="8">dUTP pyrophosphatase</fullName>
    </alternativeName>
</protein>
<evidence type="ECO:0000256" key="7">
    <source>
        <dbReference type="ARBA" id="ARBA00047686"/>
    </source>
</evidence>
<keyword evidence="6 8" id="KW-0546">Nucleotide metabolism</keyword>
<dbReference type="InterPro" id="IPR029054">
    <property type="entry name" value="dUTPase-like"/>
</dbReference>
<evidence type="ECO:0000313" key="11">
    <source>
        <dbReference type="Proteomes" id="UP001162029"/>
    </source>
</evidence>
<dbReference type="EC" id="3.6.1.23" evidence="8"/>
<dbReference type="GO" id="GO:0006226">
    <property type="term" value="P:dUMP biosynthetic process"/>
    <property type="evidence" value="ECO:0007669"/>
    <property type="project" value="UniProtKB-UniRule"/>
</dbReference>
<comment type="similarity">
    <text evidence="3 8">Belongs to the dUTPase family.</text>
</comment>
<dbReference type="InterPro" id="IPR008181">
    <property type="entry name" value="dUTPase"/>
</dbReference>
<dbReference type="GO" id="GO:0000287">
    <property type="term" value="F:magnesium ion binding"/>
    <property type="evidence" value="ECO:0007669"/>
    <property type="project" value="UniProtKB-UniRule"/>
</dbReference>
<comment type="catalytic activity">
    <reaction evidence="7 8">
        <text>dUTP + H2O = dUMP + diphosphate + H(+)</text>
        <dbReference type="Rhea" id="RHEA:10248"/>
        <dbReference type="ChEBI" id="CHEBI:15377"/>
        <dbReference type="ChEBI" id="CHEBI:15378"/>
        <dbReference type="ChEBI" id="CHEBI:33019"/>
        <dbReference type="ChEBI" id="CHEBI:61555"/>
        <dbReference type="ChEBI" id="CHEBI:246422"/>
        <dbReference type="EC" id="3.6.1.23"/>
    </reaction>
</comment>
<dbReference type="NCBIfam" id="TIGR00576">
    <property type="entry name" value="dut"/>
    <property type="match status" value="1"/>
</dbReference>
<comment type="cofactor">
    <cofactor evidence="1 8">
        <name>Mg(2+)</name>
        <dbReference type="ChEBI" id="CHEBI:18420"/>
    </cofactor>
</comment>
<dbReference type="SUPFAM" id="SSF51283">
    <property type="entry name" value="dUTPase-like"/>
    <property type="match status" value="1"/>
</dbReference>